<evidence type="ECO:0000256" key="3">
    <source>
        <dbReference type="ARBA" id="ARBA00009592"/>
    </source>
</evidence>
<dbReference type="GO" id="GO:0005524">
    <property type="term" value="F:ATP binding"/>
    <property type="evidence" value="ECO:0007669"/>
    <property type="project" value="UniProtKB-KW"/>
</dbReference>
<dbReference type="SUPFAM" id="SSF56112">
    <property type="entry name" value="Protein kinase-like (PK-like)"/>
    <property type="match status" value="1"/>
</dbReference>
<dbReference type="PROSITE" id="PS00108">
    <property type="entry name" value="PROTEIN_KINASE_ST"/>
    <property type="match status" value="1"/>
</dbReference>
<dbReference type="InterPro" id="IPR003591">
    <property type="entry name" value="Leu-rich_rpt_typical-subtyp"/>
</dbReference>
<evidence type="ECO:0000256" key="6">
    <source>
        <dbReference type="ARBA" id="ARBA00022527"/>
    </source>
</evidence>
<dbReference type="FunFam" id="3.80.10.10:FF:000041">
    <property type="entry name" value="LRR receptor-like serine/threonine-protein kinase ERECTA"/>
    <property type="match status" value="1"/>
</dbReference>
<dbReference type="Pfam" id="PF23598">
    <property type="entry name" value="LRR_14"/>
    <property type="match status" value="1"/>
</dbReference>
<dbReference type="InterPro" id="IPR008271">
    <property type="entry name" value="Ser/Thr_kinase_AS"/>
</dbReference>
<evidence type="ECO:0000259" key="24">
    <source>
        <dbReference type="PROSITE" id="PS50011"/>
    </source>
</evidence>
<evidence type="ECO:0000256" key="1">
    <source>
        <dbReference type="ARBA" id="ARBA00004251"/>
    </source>
</evidence>
<dbReference type="FunFam" id="3.80.10.10:FF:000356">
    <property type="entry name" value="LRR receptor-like serine/threonine-protein kinase"/>
    <property type="match status" value="1"/>
</dbReference>
<evidence type="ECO:0000256" key="19">
    <source>
        <dbReference type="ARBA" id="ARBA00023180"/>
    </source>
</evidence>
<keyword evidence="17 22" id="KW-0472">Membrane</keyword>
<protein>
    <recommendedName>
        <fullName evidence="4">non-specific serine/threonine protein kinase</fullName>
        <ecNumber evidence="4">2.7.11.1</ecNumber>
    </recommendedName>
</protein>
<keyword evidence="12" id="KW-0677">Repeat</keyword>
<keyword evidence="19" id="KW-0325">Glycoprotein</keyword>
<keyword evidence="9" id="KW-0808">Transferase</keyword>
<feature type="chain" id="PRO_5044716296" description="non-specific serine/threonine protein kinase" evidence="23">
    <location>
        <begin position="27"/>
        <end position="1005"/>
    </location>
</feature>
<dbReference type="Gene3D" id="1.10.510.10">
    <property type="entry name" value="Transferase(Phosphotransferase) domain 1"/>
    <property type="match status" value="1"/>
</dbReference>
<dbReference type="GO" id="GO:0005886">
    <property type="term" value="C:plasma membrane"/>
    <property type="evidence" value="ECO:0007669"/>
    <property type="project" value="UniProtKB-SubCell"/>
</dbReference>
<evidence type="ECO:0000256" key="20">
    <source>
        <dbReference type="ARBA" id="ARBA00047899"/>
    </source>
</evidence>
<dbReference type="SMART" id="SM00369">
    <property type="entry name" value="LRR_TYP"/>
    <property type="match status" value="8"/>
</dbReference>
<reference evidence="26" key="1">
    <citation type="submission" date="2022-08" db="EMBL/GenBank/DDBJ databases">
        <authorList>
            <person name="Marques A."/>
        </authorList>
    </citation>
    <scope>NUCLEOTIDE SEQUENCE</scope>
    <source>
        <strain evidence="26">RhyPub2mFocal</strain>
        <tissue evidence="26">Leaves</tissue>
    </source>
</reference>
<dbReference type="PROSITE" id="PS51450">
    <property type="entry name" value="LRR"/>
    <property type="match status" value="1"/>
</dbReference>
<keyword evidence="10 22" id="KW-0812">Transmembrane</keyword>
<dbReference type="Pfam" id="PF13855">
    <property type="entry name" value="LRR_8"/>
    <property type="match status" value="2"/>
</dbReference>
<organism evidence="26 27">
    <name type="scientific">Rhynchospora pubera</name>
    <dbReference type="NCBI Taxonomy" id="906938"/>
    <lineage>
        <taxon>Eukaryota</taxon>
        <taxon>Viridiplantae</taxon>
        <taxon>Streptophyta</taxon>
        <taxon>Embryophyta</taxon>
        <taxon>Tracheophyta</taxon>
        <taxon>Spermatophyta</taxon>
        <taxon>Magnoliopsida</taxon>
        <taxon>Liliopsida</taxon>
        <taxon>Poales</taxon>
        <taxon>Cyperaceae</taxon>
        <taxon>Cyperoideae</taxon>
        <taxon>Rhynchosporeae</taxon>
        <taxon>Rhynchospora</taxon>
    </lineage>
</organism>
<evidence type="ECO:0000256" key="14">
    <source>
        <dbReference type="ARBA" id="ARBA00022777"/>
    </source>
</evidence>
<keyword evidence="7" id="KW-0433">Leucine-rich repeat</keyword>
<evidence type="ECO:0000256" key="17">
    <source>
        <dbReference type="ARBA" id="ARBA00023136"/>
    </source>
</evidence>
<sequence>MKAEVGHSSILPLLFLFFSFLPISISQTTTDKQILLQIKHDWGNPPALATWLNSSISICNWTGIQCGTDGSVTGIVLSNQNINDAVPSTICNLKNLSILDLSYNNLPGMFPTVVYNCTNLKYLDLTWNRFVGEIPIDIYRLPSGLTDLNLSFNNFTGDIPATIGRLKSIQSLRLEYNLFNGTIPGALGNLTQLQTLTLAYNPFSPGVIPVELGNLSKLRFLWMTQANLQGNIPDSFQNLFEMRQLDLADNSLIGSIPPGIWSLKNLEKVYLYYNNLSGPISFNDSFEAQYLAEIDLSINFINGSIPEVFCSLQNLTILFMYNNMLTGEIPQCIGRLPSLTEIHLFYNYLSGPLPPDLGKHSSLYSLRVFGNMLTGELPEGLCSNGNLTLLDLSNNYLIGELPESLGNCKTLQLIKIGGNSFSGEVPSGLWTANLSTVTMSKNNLTGMLPNRFATNITILDLHKNQFYGEIPGGIGSLPNLQTLILSENRLSGWIPDTVFSLKSLTVLNLSYNQITGEIPANIGKLSTIQSLSFAGNKISGLIPDSLLGLKSLITLDLSKNIFTGSIPAVIGKMQALTSLDLSMNSLSGNIPSEIGNLKLVFLNLSYNMLSGPIPMPLDQRMFSNSFISNPSLCTTNNFVNASSCSNNSSGNHRILLAIIISIVISLVIILSCGIYIRKRIYKRNKNDYTTWNFMPLQQVNFTEAKILRELTEENVIGGGGAGKVYKVSIHNNEQEEGKEYVAVKMISSAERLGSQHEKEFESEVKILGSIRHRNIVKLLCYISSADTKLLVYEYMANGSLHWWLHGRTEVSGAIKSGVIDWPMRLHIAIDVAKGLSYMHHECKPAIIHRDVKASNILLDSEFQARIADFGLAKSLIQAGEAETASGVAGTFGYFAPEYARTRKVNEKVDVYSFGVVLLELTTGRRPTEGGEHGNLADWAWYHLQENNDFNGAIDENLRLKPEHLRQIVIVFKLAVMCTSPLPSSRPSMKEVLQLLQDCEQLPMDF</sequence>
<evidence type="ECO:0000256" key="4">
    <source>
        <dbReference type="ARBA" id="ARBA00012513"/>
    </source>
</evidence>
<keyword evidence="13" id="KW-0547">Nucleotide-binding</keyword>
<feature type="transmembrane region" description="Helical" evidence="22">
    <location>
        <begin position="654"/>
        <end position="676"/>
    </location>
</feature>
<evidence type="ECO:0000256" key="18">
    <source>
        <dbReference type="ARBA" id="ARBA00023170"/>
    </source>
</evidence>
<dbReference type="Pfam" id="PF07714">
    <property type="entry name" value="PK_Tyr_Ser-Thr"/>
    <property type="match status" value="1"/>
</dbReference>
<keyword evidence="27" id="KW-1185">Reference proteome</keyword>
<dbReference type="FunFam" id="3.80.10.10:FF:000111">
    <property type="entry name" value="LRR receptor-like serine/threonine-protein kinase ERECTA"/>
    <property type="match status" value="1"/>
</dbReference>
<evidence type="ECO:0000313" key="25">
    <source>
        <dbReference type="EMBL" id="KAJ4771478.1"/>
    </source>
</evidence>
<dbReference type="InterPro" id="IPR055414">
    <property type="entry name" value="LRR_R13L4/SHOC2-like"/>
</dbReference>
<evidence type="ECO:0000256" key="9">
    <source>
        <dbReference type="ARBA" id="ARBA00022679"/>
    </source>
</evidence>
<comment type="similarity">
    <text evidence="2">Belongs to the protein kinase superfamily. Ser/Thr protein kinase family.</text>
</comment>
<comment type="catalytic activity">
    <reaction evidence="21">
        <text>L-seryl-[protein] + ATP = O-phospho-L-seryl-[protein] + ADP + H(+)</text>
        <dbReference type="Rhea" id="RHEA:17989"/>
        <dbReference type="Rhea" id="RHEA-COMP:9863"/>
        <dbReference type="Rhea" id="RHEA-COMP:11604"/>
        <dbReference type="ChEBI" id="CHEBI:15378"/>
        <dbReference type="ChEBI" id="CHEBI:29999"/>
        <dbReference type="ChEBI" id="CHEBI:30616"/>
        <dbReference type="ChEBI" id="CHEBI:83421"/>
        <dbReference type="ChEBI" id="CHEBI:456216"/>
        <dbReference type="EC" id="2.7.11.1"/>
    </reaction>
</comment>
<feature type="signal peptide" evidence="23">
    <location>
        <begin position="1"/>
        <end position="26"/>
    </location>
</feature>
<dbReference type="InterPro" id="IPR013210">
    <property type="entry name" value="LRR_N_plant-typ"/>
</dbReference>
<dbReference type="PANTHER" id="PTHR48053:SF109">
    <property type="entry name" value="PROTEIN KINASE DOMAIN-CONTAINING PROTEIN"/>
    <property type="match status" value="1"/>
</dbReference>
<evidence type="ECO:0000256" key="12">
    <source>
        <dbReference type="ARBA" id="ARBA00022737"/>
    </source>
</evidence>
<dbReference type="InterPro" id="IPR032675">
    <property type="entry name" value="LRR_dom_sf"/>
</dbReference>
<dbReference type="InterPro" id="IPR001245">
    <property type="entry name" value="Ser-Thr/Tyr_kinase_cat_dom"/>
</dbReference>
<keyword evidence="18 26" id="KW-0675">Receptor</keyword>
<comment type="subcellular location">
    <subcellularLocation>
        <location evidence="1">Cell membrane</location>
        <topology evidence="1">Single-pass type I membrane protein</topology>
    </subcellularLocation>
</comment>
<dbReference type="InterPro" id="IPR001611">
    <property type="entry name" value="Leu-rich_rpt"/>
</dbReference>
<proteinExistence type="inferred from homology"/>
<dbReference type="Pfam" id="PF00560">
    <property type="entry name" value="LRR_1"/>
    <property type="match status" value="4"/>
</dbReference>
<comment type="caution">
    <text evidence="26">The sequence shown here is derived from an EMBL/GenBank/DDBJ whole genome shotgun (WGS) entry which is preliminary data.</text>
</comment>
<dbReference type="InterPro" id="IPR011009">
    <property type="entry name" value="Kinase-like_dom_sf"/>
</dbReference>
<dbReference type="InterPro" id="IPR000719">
    <property type="entry name" value="Prot_kinase_dom"/>
</dbReference>
<evidence type="ECO:0000256" key="15">
    <source>
        <dbReference type="ARBA" id="ARBA00022840"/>
    </source>
</evidence>
<dbReference type="FunFam" id="3.80.10.10:FF:000077">
    <property type="entry name" value="LRR receptor-like serine/threonine-protein kinase ERL1"/>
    <property type="match status" value="1"/>
</dbReference>
<dbReference type="EC" id="2.7.11.1" evidence="4"/>
<gene>
    <name evidence="25" type="ORF">LUZ62_055735</name>
    <name evidence="26" type="ORF">LUZ62_064847</name>
</gene>
<dbReference type="Gene3D" id="3.30.200.20">
    <property type="entry name" value="Phosphorylase Kinase, domain 1"/>
    <property type="match status" value="1"/>
</dbReference>
<feature type="domain" description="Protein kinase" evidence="24">
    <location>
        <begin position="710"/>
        <end position="1005"/>
    </location>
</feature>
<keyword evidence="14 26" id="KW-0418">Kinase</keyword>
<evidence type="ECO:0000256" key="10">
    <source>
        <dbReference type="ARBA" id="ARBA00022692"/>
    </source>
</evidence>
<evidence type="ECO:0000256" key="22">
    <source>
        <dbReference type="SAM" id="Phobius"/>
    </source>
</evidence>
<dbReference type="FunFam" id="3.80.10.10:FF:000221">
    <property type="entry name" value="Leucine-rich repeat receptor-like protein kinase PXL1"/>
    <property type="match status" value="1"/>
</dbReference>
<dbReference type="FunFam" id="1.10.510.10:FF:000365">
    <property type="entry name" value="Leucine-rich repeat receptor-like serine/threonine-protein kinase At1g17230"/>
    <property type="match status" value="1"/>
</dbReference>
<dbReference type="Pfam" id="PF08263">
    <property type="entry name" value="LRRNT_2"/>
    <property type="match status" value="1"/>
</dbReference>
<dbReference type="PANTHER" id="PTHR48053">
    <property type="entry name" value="LEUCINE RICH REPEAT FAMILY PROTEIN, EXPRESSED"/>
    <property type="match status" value="1"/>
</dbReference>
<evidence type="ECO:0000256" key="23">
    <source>
        <dbReference type="SAM" id="SignalP"/>
    </source>
</evidence>
<dbReference type="InterPro" id="IPR051716">
    <property type="entry name" value="Plant_RL_S/T_kinase"/>
</dbReference>
<comment type="catalytic activity">
    <reaction evidence="20">
        <text>L-threonyl-[protein] + ATP = O-phospho-L-threonyl-[protein] + ADP + H(+)</text>
        <dbReference type="Rhea" id="RHEA:46608"/>
        <dbReference type="Rhea" id="RHEA-COMP:11060"/>
        <dbReference type="Rhea" id="RHEA-COMP:11605"/>
        <dbReference type="ChEBI" id="CHEBI:15378"/>
        <dbReference type="ChEBI" id="CHEBI:30013"/>
        <dbReference type="ChEBI" id="CHEBI:30616"/>
        <dbReference type="ChEBI" id="CHEBI:61977"/>
        <dbReference type="ChEBI" id="CHEBI:456216"/>
        <dbReference type="EC" id="2.7.11.1"/>
    </reaction>
</comment>
<dbReference type="SUPFAM" id="SSF52058">
    <property type="entry name" value="L domain-like"/>
    <property type="match status" value="1"/>
</dbReference>
<dbReference type="AlphaFoldDB" id="A0AAV8EGN9"/>
<evidence type="ECO:0000313" key="26">
    <source>
        <dbReference type="EMBL" id="KAJ4780590.1"/>
    </source>
</evidence>
<dbReference type="Proteomes" id="UP001140206">
    <property type="component" value="Chromosome 3"/>
</dbReference>
<dbReference type="EMBL" id="JAMFTS010000003">
    <property type="protein sequence ID" value="KAJ4771478.1"/>
    <property type="molecule type" value="Genomic_DNA"/>
</dbReference>
<evidence type="ECO:0000256" key="16">
    <source>
        <dbReference type="ARBA" id="ARBA00022989"/>
    </source>
</evidence>
<comment type="similarity">
    <text evidence="3">Belongs to the RLP family.</text>
</comment>
<evidence type="ECO:0000256" key="7">
    <source>
        <dbReference type="ARBA" id="ARBA00022614"/>
    </source>
</evidence>
<keyword evidence="6" id="KW-0723">Serine/threonine-protein kinase</keyword>
<evidence type="ECO:0000256" key="13">
    <source>
        <dbReference type="ARBA" id="ARBA00022741"/>
    </source>
</evidence>
<evidence type="ECO:0000256" key="2">
    <source>
        <dbReference type="ARBA" id="ARBA00008684"/>
    </source>
</evidence>
<evidence type="ECO:0000313" key="27">
    <source>
        <dbReference type="Proteomes" id="UP001140206"/>
    </source>
</evidence>
<dbReference type="SMART" id="SM00220">
    <property type="entry name" value="S_TKc"/>
    <property type="match status" value="1"/>
</dbReference>
<evidence type="ECO:0000256" key="11">
    <source>
        <dbReference type="ARBA" id="ARBA00022729"/>
    </source>
</evidence>
<dbReference type="EMBL" id="JAMFTS010000003">
    <property type="protein sequence ID" value="KAJ4780590.1"/>
    <property type="molecule type" value="Genomic_DNA"/>
</dbReference>
<keyword evidence="15" id="KW-0067">ATP-binding</keyword>
<keyword evidence="8" id="KW-1070">Brassinosteroid signaling pathway</keyword>
<keyword evidence="5" id="KW-1003">Cell membrane</keyword>
<name>A0AAV8EGN9_9POAL</name>
<dbReference type="Gene3D" id="3.80.10.10">
    <property type="entry name" value="Ribonuclease Inhibitor"/>
    <property type="match status" value="5"/>
</dbReference>
<dbReference type="GO" id="GO:0004674">
    <property type="term" value="F:protein serine/threonine kinase activity"/>
    <property type="evidence" value="ECO:0007669"/>
    <property type="project" value="UniProtKB-KW"/>
</dbReference>
<keyword evidence="16 22" id="KW-1133">Transmembrane helix</keyword>
<dbReference type="PROSITE" id="PS50011">
    <property type="entry name" value="PROTEIN_KINASE_DOM"/>
    <property type="match status" value="1"/>
</dbReference>
<dbReference type="GO" id="GO:0009742">
    <property type="term" value="P:brassinosteroid mediated signaling pathway"/>
    <property type="evidence" value="ECO:0007669"/>
    <property type="project" value="UniProtKB-KW"/>
</dbReference>
<dbReference type="SUPFAM" id="SSF52047">
    <property type="entry name" value="RNI-like"/>
    <property type="match status" value="1"/>
</dbReference>
<evidence type="ECO:0000256" key="8">
    <source>
        <dbReference type="ARBA" id="ARBA00022626"/>
    </source>
</evidence>
<keyword evidence="11 23" id="KW-0732">Signal</keyword>
<evidence type="ECO:0000256" key="21">
    <source>
        <dbReference type="ARBA" id="ARBA00048679"/>
    </source>
</evidence>
<accession>A0AAV8EGN9</accession>
<evidence type="ECO:0000256" key="5">
    <source>
        <dbReference type="ARBA" id="ARBA00022475"/>
    </source>
</evidence>